<name>A0A813M504_9BILA</name>
<feature type="domain" description="Cathepsin propeptide inhibitor" evidence="9">
    <location>
        <begin position="28"/>
        <end position="88"/>
    </location>
</feature>
<keyword evidence="6" id="KW-1015">Disulfide bond</keyword>
<evidence type="ECO:0000256" key="6">
    <source>
        <dbReference type="ARBA" id="ARBA00023157"/>
    </source>
</evidence>
<dbReference type="PANTHER" id="PTHR12411">
    <property type="entry name" value="CYSTEINE PROTEASE FAMILY C1-RELATED"/>
    <property type="match status" value="1"/>
</dbReference>
<dbReference type="FunFam" id="3.90.70.10:FF:000006">
    <property type="entry name" value="Cathepsin S"/>
    <property type="match status" value="1"/>
</dbReference>
<dbReference type="InterPro" id="IPR025661">
    <property type="entry name" value="Pept_asp_AS"/>
</dbReference>
<keyword evidence="11" id="KW-1185">Reference proteome</keyword>
<evidence type="ECO:0000259" key="9">
    <source>
        <dbReference type="SMART" id="SM00848"/>
    </source>
</evidence>
<dbReference type="InterPro" id="IPR013128">
    <property type="entry name" value="Peptidase_C1A"/>
</dbReference>
<evidence type="ECO:0000256" key="2">
    <source>
        <dbReference type="ARBA" id="ARBA00022670"/>
    </source>
</evidence>
<keyword evidence="3" id="KW-0378">Hydrolase</keyword>
<dbReference type="SUPFAM" id="SSF54001">
    <property type="entry name" value="Cysteine proteinases"/>
    <property type="match status" value="1"/>
</dbReference>
<dbReference type="SMART" id="SM00645">
    <property type="entry name" value="Pept_C1"/>
    <property type="match status" value="1"/>
</dbReference>
<dbReference type="InterPro" id="IPR013201">
    <property type="entry name" value="Prot_inhib_I29"/>
</dbReference>
<dbReference type="Proteomes" id="UP000663879">
    <property type="component" value="Unassembled WGS sequence"/>
</dbReference>
<dbReference type="Gene3D" id="3.90.70.10">
    <property type="entry name" value="Cysteine proteinases"/>
    <property type="match status" value="1"/>
</dbReference>
<dbReference type="PRINTS" id="PR00705">
    <property type="entry name" value="PAPAIN"/>
</dbReference>
<dbReference type="Pfam" id="PF00112">
    <property type="entry name" value="Peptidase_C1"/>
    <property type="match status" value="1"/>
</dbReference>
<evidence type="ECO:0000313" key="11">
    <source>
        <dbReference type="Proteomes" id="UP000663879"/>
    </source>
</evidence>
<dbReference type="InterPro" id="IPR038765">
    <property type="entry name" value="Papain-like_cys_pep_sf"/>
</dbReference>
<dbReference type="EMBL" id="CAJNOC010000071">
    <property type="protein sequence ID" value="CAF0712111.1"/>
    <property type="molecule type" value="Genomic_DNA"/>
</dbReference>
<dbReference type="InterPro" id="IPR000169">
    <property type="entry name" value="Pept_cys_AS"/>
</dbReference>
<dbReference type="InterPro" id="IPR039417">
    <property type="entry name" value="Peptidase_C1A_papain-like"/>
</dbReference>
<evidence type="ECO:0000259" key="8">
    <source>
        <dbReference type="SMART" id="SM00645"/>
    </source>
</evidence>
<feature type="domain" description="Peptidase C1A papain C-terminal" evidence="8">
    <location>
        <begin position="117"/>
        <end position="333"/>
    </location>
</feature>
<keyword evidence="2" id="KW-0645">Protease</keyword>
<reference evidence="10" key="1">
    <citation type="submission" date="2021-02" db="EMBL/GenBank/DDBJ databases">
        <authorList>
            <person name="Nowell W R."/>
        </authorList>
    </citation>
    <scope>NUCLEOTIDE SEQUENCE</scope>
    <source>
        <strain evidence="10">Ploen Becks lab</strain>
    </source>
</reference>
<dbReference type="SMART" id="SM00848">
    <property type="entry name" value="Inhibitor_I29"/>
    <property type="match status" value="1"/>
</dbReference>
<proteinExistence type="inferred from homology"/>
<dbReference type="Pfam" id="PF08246">
    <property type="entry name" value="Inhibitor_I29"/>
    <property type="match status" value="1"/>
</dbReference>
<protein>
    <submittedName>
        <fullName evidence="10">Uncharacterized protein</fullName>
    </submittedName>
</protein>
<evidence type="ECO:0000313" key="10">
    <source>
        <dbReference type="EMBL" id="CAF0712111.1"/>
    </source>
</evidence>
<dbReference type="GO" id="GO:0006508">
    <property type="term" value="P:proteolysis"/>
    <property type="evidence" value="ECO:0007669"/>
    <property type="project" value="UniProtKB-KW"/>
</dbReference>
<dbReference type="OrthoDB" id="10253408at2759"/>
<sequence length="334" mass="37080">MQFIHLIFLFSFISLSLALTAQQLSTRWTGFKLSHKRRYPSRLDEALRFQIFKTNLEMIEQHNAKADAGEVSYRLAMNQFGDMTPHEFSIVHNGFDSGLAWPNQKAELFSANASQKSPASVDWRGLTTPIKNQGSCGACWAFSATGAIEAHHAKKTGSIVSLSEQQLVDCSTPFGNNGCRGGYMNNAFRYIIQNNGINSDKIYPYSGNGGRCRFRSNDRSKIQMTSFVKIPRGDEAAMEQALSTVGPISIAIDASLQTFQFYSSGIYSDAACKNKFEDLNHAVLLVGYGSEGNDQYWILRNSWGTQWGNQGYMKIAKGKDNMCGIATESSYPVL</sequence>
<comment type="caution">
    <text evidence="10">The sequence shown here is derived from an EMBL/GenBank/DDBJ whole genome shotgun (WGS) entry which is preliminary data.</text>
</comment>
<evidence type="ECO:0000256" key="7">
    <source>
        <dbReference type="SAM" id="SignalP"/>
    </source>
</evidence>
<dbReference type="AlphaFoldDB" id="A0A813M504"/>
<dbReference type="CDD" id="cd02248">
    <property type="entry name" value="Peptidase_C1A"/>
    <property type="match status" value="1"/>
</dbReference>
<dbReference type="InterPro" id="IPR025660">
    <property type="entry name" value="Pept_his_AS"/>
</dbReference>
<dbReference type="PROSITE" id="PS00139">
    <property type="entry name" value="THIOL_PROTEASE_CYS"/>
    <property type="match status" value="1"/>
</dbReference>
<dbReference type="InterPro" id="IPR000668">
    <property type="entry name" value="Peptidase_C1A_C"/>
</dbReference>
<evidence type="ECO:0000256" key="4">
    <source>
        <dbReference type="ARBA" id="ARBA00022807"/>
    </source>
</evidence>
<evidence type="ECO:0000256" key="3">
    <source>
        <dbReference type="ARBA" id="ARBA00022801"/>
    </source>
</evidence>
<keyword evidence="4" id="KW-0788">Thiol protease</keyword>
<accession>A0A813M504</accession>
<gene>
    <name evidence="10" type="ORF">OXX778_LOCUS1168</name>
</gene>
<dbReference type="GO" id="GO:0008234">
    <property type="term" value="F:cysteine-type peptidase activity"/>
    <property type="evidence" value="ECO:0007669"/>
    <property type="project" value="UniProtKB-KW"/>
</dbReference>
<organism evidence="10 11">
    <name type="scientific">Brachionus calyciflorus</name>
    <dbReference type="NCBI Taxonomy" id="104777"/>
    <lineage>
        <taxon>Eukaryota</taxon>
        <taxon>Metazoa</taxon>
        <taxon>Spiralia</taxon>
        <taxon>Gnathifera</taxon>
        <taxon>Rotifera</taxon>
        <taxon>Eurotatoria</taxon>
        <taxon>Monogononta</taxon>
        <taxon>Pseudotrocha</taxon>
        <taxon>Ploima</taxon>
        <taxon>Brachionidae</taxon>
        <taxon>Brachionus</taxon>
    </lineage>
</organism>
<evidence type="ECO:0000256" key="1">
    <source>
        <dbReference type="ARBA" id="ARBA00008455"/>
    </source>
</evidence>
<keyword evidence="7" id="KW-0732">Signal</keyword>
<feature type="signal peptide" evidence="7">
    <location>
        <begin position="1"/>
        <end position="18"/>
    </location>
</feature>
<dbReference type="PROSITE" id="PS00640">
    <property type="entry name" value="THIOL_PROTEASE_ASN"/>
    <property type="match status" value="1"/>
</dbReference>
<feature type="chain" id="PRO_5032831985" evidence="7">
    <location>
        <begin position="19"/>
        <end position="334"/>
    </location>
</feature>
<keyword evidence="5" id="KW-0865">Zymogen</keyword>
<dbReference type="PROSITE" id="PS00639">
    <property type="entry name" value="THIOL_PROTEASE_HIS"/>
    <property type="match status" value="1"/>
</dbReference>
<evidence type="ECO:0000256" key="5">
    <source>
        <dbReference type="ARBA" id="ARBA00023145"/>
    </source>
</evidence>
<comment type="similarity">
    <text evidence="1">Belongs to the peptidase C1 family.</text>
</comment>